<dbReference type="OrthoDB" id="10622843at2759"/>
<keyword evidence="3" id="KW-1185">Reference proteome</keyword>
<reference evidence="2 3" key="2">
    <citation type="journal article" date="2013" name="PLoS Genet.">
        <title>Comparative genome structure, secondary metabolite, and effector coding capacity across Cochliobolus pathogens.</title>
        <authorList>
            <person name="Condon B.J."/>
            <person name="Leng Y."/>
            <person name="Wu D."/>
            <person name="Bushley K.E."/>
            <person name="Ohm R.A."/>
            <person name="Otillar R."/>
            <person name="Martin J."/>
            <person name="Schackwitz W."/>
            <person name="Grimwood J."/>
            <person name="MohdZainudin N."/>
            <person name="Xue C."/>
            <person name="Wang R."/>
            <person name="Manning V.A."/>
            <person name="Dhillon B."/>
            <person name="Tu Z.J."/>
            <person name="Steffenson B.J."/>
            <person name="Salamov A."/>
            <person name="Sun H."/>
            <person name="Lowry S."/>
            <person name="LaButti K."/>
            <person name="Han J."/>
            <person name="Copeland A."/>
            <person name="Lindquist E."/>
            <person name="Barry K."/>
            <person name="Schmutz J."/>
            <person name="Baker S.E."/>
            <person name="Ciuffetti L.M."/>
            <person name="Grigoriev I.V."/>
            <person name="Zhong S."/>
            <person name="Turgeon B.G."/>
        </authorList>
    </citation>
    <scope>NUCLEOTIDE SEQUENCE [LARGE SCALE GENOMIC DNA]</scope>
    <source>
        <strain evidence="3">28A</strain>
    </source>
</reference>
<evidence type="ECO:0000256" key="1">
    <source>
        <dbReference type="SAM" id="SignalP"/>
    </source>
</evidence>
<feature type="chain" id="PRO_5004343707" evidence="1">
    <location>
        <begin position="25"/>
        <end position="207"/>
    </location>
</feature>
<accession>R0JY30</accession>
<feature type="signal peptide" evidence="1">
    <location>
        <begin position="1"/>
        <end position="24"/>
    </location>
</feature>
<gene>
    <name evidence="2" type="ORF">SETTUDRAFT_33982</name>
</gene>
<organism evidence="2 3">
    <name type="scientific">Exserohilum turcicum (strain 28A)</name>
    <name type="common">Northern leaf blight fungus</name>
    <name type="synonym">Setosphaeria turcica</name>
    <dbReference type="NCBI Taxonomy" id="671987"/>
    <lineage>
        <taxon>Eukaryota</taxon>
        <taxon>Fungi</taxon>
        <taxon>Dikarya</taxon>
        <taxon>Ascomycota</taxon>
        <taxon>Pezizomycotina</taxon>
        <taxon>Dothideomycetes</taxon>
        <taxon>Pleosporomycetidae</taxon>
        <taxon>Pleosporales</taxon>
        <taxon>Pleosporineae</taxon>
        <taxon>Pleosporaceae</taxon>
        <taxon>Exserohilum</taxon>
    </lineage>
</organism>
<dbReference type="Proteomes" id="UP000016935">
    <property type="component" value="Unassembled WGS sequence"/>
</dbReference>
<dbReference type="RefSeq" id="XP_008029408.1">
    <property type="nucleotide sequence ID" value="XM_008031217.1"/>
</dbReference>
<dbReference type="EMBL" id="KB908844">
    <property type="protein sequence ID" value="EOA82404.1"/>
    <property type="molecule type" value="Genomic_DNA"/>
</dbReference>
<evidence type="ECO:0000313" key="3">
    <source>
        <dbReference type="Proteomes" id="UP000016935"/>
    </source>
</evidence>
<proteinExistence type="predicted"/>
<sequence length="207" mass="21396">MPSITSTLQAVCCILALSSKSTNALSIGEKTDELVKIEARQGITLYPCLNSGTVTASKAEMIDAASKLNLGSAPWNPTCTGTGEPAAQCSLCQARAYSLYGAALVGCTAGSVWCEWGFPIRDAVCIAAATFTLWSASQACYCAHCDCSDSVSRAKGNIHGAPQLSIGGAEFSITPLVGFANGDPIGRPTKNSNIFGTTLNCPSRGCR</sequence>
<keyword evidence="1" id="KW-0732">Signal</keyword>
<protein>
    <submittedName>
        <fullName evidence="2">Uncharacterized protein</fullName>
    </submittedName>
</protein>
<dbReference type="AlphaFoldDB" id="R0JY30"/>
<evidence type="ECO:0000313" key="2">
    <source>
        <dbReference type="EMBL" id="EOA82404.1"/>
    </source>
</evidence>
<dbReference type="GeneID" id="19403839"/>
<dbReference type="HOGENOM" id="CLU_1327106_0_0_1"/>
<reference evidence="2 3" key="1">
    <citation type="journal article" date="2012" name="PLoS Pathog.">
        <title>Diverse lifestyles and strategies of plant pathogenesis encoded in the genomes of eighteen Dothideomycetes fungi.</title>
        <authorList>
            <person name="Ohm R.A."/>
            <person name="Feau N."/>
            <person name="Henrissat B."/>
            <person name="Schoch C.L."/>
            <person name="Horwitz B.A."/>
            <person name="Barry K.W."/>
            <person name="Condon B.J."/>
            <person name="Copeland A.C."/>
            <person name="Dhillon B."/>
            <person name="Glaser F."/>
            <person name="Hesse C.N."/>
            <person name="Kosti I."/>
            <person name="LaButti K."/>
            <person name="Lindquist E.A."/>
            <person name="Lucas S."/>
            <person name="Salamov A.A."/>
            <person name="Bradshaw R.E."/>
            <person name="Ciuffetti L."/>
            <person name="Hamelin R.C."/>
            <person name="Kema G.H.J."/>
            <person name="Lawrence C."/>
            <person name="Scott J.A."/>
            <person name="Spatafora J.W."/>
            <person name="Turgeon B.G."/>
            <person name="de Wit P.J.G.M."/>
            <person name="Zhong S."/>
            <person name="Goodwin S.B."/>
            <person name="Grigoriev I.V."/>
        </authorList>
    </citation>
    <scope>NUCLEOTIDE SEQUENCE [LARGE SCALE GENOMIC DNA]</scope>
    <source>
        <strain evidence="3">28A</strain>
    </source>
</reference>
<name>R0JY30_EXST2</name>